<dbReference type="PROSITE" id="PS51191">
    <property type="entry name" value="FEMABX"/>
    <property type="match status" value="1"/>
</dbReference>
<dbReference type="GO" id="GO:0071555">
    <property type="term" value="P:cell wall organization"/>
    <property type="evidence" value="ECO:0007669"/>
    <property type="project" value="UniProtKB-KW"/>
</dbReference>
<dbReference type="Proteomes" id="UP001390963">
    <property type="component" value="Unassembled WGS sequence"/>
</dbReference>
<keyword evidence="11" id="KW-1185">Reference proteome</keyword>
<dbReference type="Gene3D" id="3.40.630.30">
    <property type="match status" value="1"/>
</dbReference>
<evidence type="ECO:0000313" key="10">
    <source>
        <dbReference type="Proteomes" id="UP001388259"/>
    </source>
</evidence>
<organism evidence="8 10">
    <name type="scientific">Aequorivita flava</name>
    <dbReference type="NCBI Taxonomy" id="3114371"/>
    <lineage>
        <taxon>Bacteria</taxon>
        <taxon>Pseudomonadati</taxon>
        <taxon>Bacteroidota</taxon>
        <taxon>Flavobacteriia</taxon>
        <taxon>Flavobacteriales</taxon>
        <taxon>Flavobacteriaceae</taxon>
        <taxon>Aequorivita</taxon>
    </lineage>
</organism>
<evidence type="ECO:0000259" key="7">
    <source>
        <dbReference type="Pfam" id="PF13480"/>
    </source>
</evidence>
<sequence>MNFEVIELNDPNWNKLVKSCKAYDFHHTSCFHMIELQEKQKAILFTISGHEALICLPLIIRPIEGSSLYDATSVYGYSGPIITMDVDDLSEEYITYFQKKFKQFCNEQNIISVFSRLHPLINQSELFNEFGELVDLNKTVSIDLTIPVDEQRRAFRKSLKSELNQLRRFGYTVEETIDKHEIDSFINIYHSTMDKLGASDNYYFGKEYFHSFLSNHDFKTKLLVAKFDGEIVAGAIFTIVGNILQYHLAGTNQEFAHKAPMKLILDEARLLGTSLGLKHLHLGGGVGGEDTDSLFRFKAAFSKNFYQFSVWKMIVDKEKYNELVEKKGLTNSDSNFFPLYRLTS</sequence>
<evidence type="ECO:0000256" key="3">
    <source>
        <dbReference type="ARBA" id="ARBA00022960"/>
    </source>
</evidence>
<keyword evidence="6" id="KW-0961">Cell wall biogenesis/degradation</keyword>
<evidence type="ECO:0000256" key="1">
    <source>
        <dbReference type="ARBA" id="ARBA00009943"/>
    </source>
</evidence>
<dbReference type="AlphaFoldDB" id="A0AB35YT97"/>
<dbReference type="RefSeq" id="WP_342687664.1">
    <property type="nucleotide sequence ID" value="NZ_JAZBJM010000008.1"/>
</dbReference>
<keyword evidence="2 8" id="KW-0808">Transferase</keyword>
<dbReference type="InterPro" id="IPR016181">
    <property type="entry name" value="Acyl_CoA_acyltransferase"/>
</dbReference>
<dbReference type="GO" id="GO:0008360">
    <property type="term" value="P:regulation of cell shape"/>
    <property type="evidence" value="ECO:0007669"/>
    <property type="project" value="UniProtKB-KW"/>
</dbReference>
<accession>A0AB35YT97</accession>
<protein>
    <submittedName>
        <fullName evidence="8">GNAT family N-acetyltransferase</fullName>
        <ecNumber evidence="8">2.3.1.-</ecNumber>
    </submittedName>
</protein>
<dbReference type="PANTHER" id="PTHR36174">
    <property type="entry name" value="LIPID II:GLYCINE GLYCYLTRANSFERASE"/>
    <property type="match status" value="1"/>
</dbReference>
<evidence type="ECO:0000256" key="6">
    <source>
        <dbReference type="ARBA" id="ARBA00023316"/>
    </source>
</evidence>
<dbReference type="Proteomes" id="UP001388259">
    <property type="component" value="Unassembled WGS sequence"/>
</dbReference>
<gene>
    <name evidence="9" type="ORF">VZD24_11405</name>
    <name evidence="8" type="ORF">VZD85_11820</name>
</gene>
<dbReference type="GO" id="GO:0009252">
    <property type="term" value="P:peptidoglycan biosynthetic process"/>
    <property type="evidence" value="ECO:0007669"/>
    <property type="project" value="UniProtKB-KW"/>
</dbReference>
<dbReference type="PANTHER" id="PTHR36174:SF1">
    <property type="entry name" value="LIPID II:GLYCINE GLYCYLTRANSFERASE"/>
    <property type="match status" value="1"/>
</dbReference>
<dbReference type="EMBL" id="JBANCF010000009">
    <property type="protein sequence ID" value="MEM0574126.1"/>
    <property type="molecule type" value="Genomic_DNA"/>
</dbReference>
<keyword evidence="5 8" id="KW-0012">Acyltransferase</keyword>
<comment type="similarity">
    <text evidence="1">Belongs to the FemABX family.</text>
</comment>
<evidence type="ECO:0000313" key="11">
    <source>
        <dbReference type="Proteomes" id="UP001390963"/>
    </source>
</evidence>
<evidence type="ECO:0000313" key="8">
    <source>
        <dbReference type="EMBL" id="MEM0519045.1"/>
    </source>
</evidence>
<dbReference type="InterPro" id="IPR038740">
    <property type="entry name" value="BioF2-like_GNAT_dom"/>
</dbReference>
<dbReference type="EC" id="2.3.1.-" evidence="8"/>
<keyword evidence="3" id="KW-0133">Cell shape</keyword>
<dbReference type="GO" id="GO:0016755">
    <property type="term" value="F:aminoacyltransferase activity"/>
    <property type="evidence" value="ECO:0007669"/>
    <property type="project" value="InterPro"/>
</dbReference>
<dbReference type="InterPro" id="IPR003447">
    <property type="entry name" value="FEMABX"/>
</dbReference>
<proteinExistence type="inferred from homology"/>
<dbReference type="SUPFAM" id="SSF55729">
    <property type="entry name" value="Acyl-CoA N-acyltransferases (Nat)"/>
    <property type="match status" value="1"/>
</dbReference>
<feature type="domain" description="BioF2-like acetyltransferase" evidence="7">
    <location>
        <begin position="154"/>
        <end position="285"/>
    </location>
</feature>
<dbReference type="Pfam" id="PF13480">
    <property type="entry name" value="Acetyltransf_6"/>
    <property type="match status" value="1"/>
</dbReference>
<reference evidence="8 11" key="1">
    <citation type="submission" date="2024-01" db="EMBL/GenBank/DDBJ databases">
        <title>Aequorivita flavus sp. nov., isolated from deep-sea sediment.</title>
        <authorList>
            <person name="Chen X."/>
        </authorList>
    </citation>
    <scope>NUCLEOTIDE SEQUENCE</scope>
    <source>
        <strain evidence="8">MCCC 1A16923</strain>
        <strain evidence="9 11">MCCC 1A16935</strain>
    </source>
</reference>
<comment type="caution">
    <text evidence="8">The sequence shown here is derived from an EMBL/GenBank/DDBJ whole genome shotgun (WGS) entry which is preliminary data.</text>
</comment>
<dbReference type="EMBL" id="JAZBJM010000008">
    <property type="protein sequence ID" value="MEM0519045.1"/>
    <property type="molecule type" value="Genomic_DNA"/>
</dbReference>
<keyword evidence="4" id="KW-0573">Peptidoglycan synthesis</keyword>
<evidence type="ECO:0000313" key="9">
    <source>
        <dbReference type="EMBL" id="MEM0574126.1"/>
    </source>
</evidence>
<evidence type="ECO:0000256" key="2">
    <source>
        <dbReference type="ARBA" id="ARBA00022679"/>
    </source>
</evidence>
<name>A0AB35YT97_9FLAO</name>
<evidence type="ECO:0000256" key="5">
    <source>
        <dbReference type="ARBA" id="ARBA00023315"/>
    </source>
</evidence>
<evidence type="ECO:0000256" key="4">
    <source>
        <dbReference type="ARBA" id="ARBA00022984"/>
    </source>
</evidence>
<dbReference type="InterPro" id="IPR050644">
    <property type="entry name" value="PG_Glycine_Bridge_Synth"/>
</dbReference>